<dbReference type="STRING" id="887062.HGR_06731"/>
<proteinExistence type="inferred from homology"/>
<protein>
    <recommendedName>
        <fullName evidence="3 4">Phosphatase NudJ</fullName>
        <ecNumber evidence="4">3.6.1.-</ecNumber>
    </recommendedName>
</protein>
<accession>F3KSB7</accession>
<comment type="subunit">
    <text evidence="2 4">Monomer.</text>
</comment>
<evidence type="ECO:0000313" key="6">
    <source>
        <dbReference type="EMBL" id="EGI77311.1"/>
    </source>
</evidence>
<dbReference type="GO" id="GO:0004787">
    <property type="term" value="F:thiamine diphosphate phosphatase activity"/>
    <property type="evidence" value="ECO:0007669"/>
    <property type="project" value="InterPro"/>
</dbReference>
<dbReference type="AlphaFoldDB" id="F3KSB7"/>
<dbReference type="Pfam" id="PF00293">
    <property type="entry name" value="NUDIX"/>
    <property type="match status" value="1"/>
</dbReference>
<evidence type="ECO:0000256" key="4">
    <source>
        <dbReference type="RuleBase" id="RU364043"/>
    </source>
</evidence>
<feature type="domain" description="Nudix hydrolase" evidence="5">
    <location>
        <begin position="19"/>
        <end position="155"/>
    </location>
</feature>
<dbReference type="InterPro" id="IPR033713">
    <property type="entry name" value="NudJ"/>
</dbReference>
<evidence type="ECO:0000259" key="5">
    <source>
        <dbReference type="PROSITE" id="PS51462"/>
    </source>
</evidence>
<dbReference type="Gene3D" id="3.90.79.10">
    <property type="entry name" value="Nucleoside Triphosphate Pyrophosphohydrolase"/>
    <property type="match status" value="1"/>
</dbReference>
<organism evidence="6 7">
    <name type="scientific">Hylemonella gracilis ATCC 19624</name>
    <dbReference type="NCBI Taxonomy" id="887062"/>
    <lineage>
        <taxon>Bacteria</taxon>
        <taxon>Pseudomonadati</taxon>
        <taxon>Pseudomonadota</taxon>
        <taxon>Betaproteobacteria</taxon>
        <taxon>Burkholderiales</taxon>
        <taxon>Comamonadaceae</taxon>
        <taxon>Hylemonella</taxon>
    </lineage>
</organism>
<dbReference type="SUPFAM" id="SSF55811">
    <property type="entry name" value="Nudix"/>
    <property type="match status" value="1"/>
</dbReference>
<dbReference type="eggNOG" id="COG1051">
    <property type="taxonomic scope" value="Bacteria"/>
</dbReference>
<dbReference type="EC" id="3.6.1.-" evidence="4"/>
<evidence type="ECO:0000256" key="2">
    <source>
        <dbReference type="ARBA" id="ARBA00011245"/>
    </source>
</evidence>
<evidence type="ECO:0000313" key="7">
    <source>
        <dbReference type="Proteomes" id="UP000016368"/>
    </source>
</evidence>
<dbReference type="GO" id="GO:0017110">
    <property type="term" value="F:nucleoside diphosphate phosphatase activity"/>
    <property type="evidence" value="ECO:0007669"/>
    <property type="project" value="InterPro"/>
</dbReference>
<dbReference type="CDD" id="cd03675">
    <property type="entry name" value="NUDIX_Hydrolase"/>
    <property type="match status" value="1"/>
</dbReference>
<comment type="similarity">
    <text evidence="1 4">Belongs to the Nudix hydrolase family. NudJ subfamily.</text>
</comment>
<keyword evidence="7" id="KW-1185">Reference proteome</keyword>
<dbReference type="Proteomes" id="UP000016368">
    <property type="component" value="Unassembled WGS sequence"/>
</dbReference>
<sequence>MAFQGVPGRFIESRPMDNRWSPSVTVAAVIERAGRYLLVEEETPEGLRLNNPAGHLEPGESPLDGCVREALEETTHRFTPTDLLGVYLSRFQRQRPGEPLQDITYLRFAFTGELGDQVAGRVLDAGILRTVWLSPDEVRASQERHRSPLVLRCMEDHLRGQRYPLDVVYTDVSLYLA</sequence>
<dbReference type="InterPro" id="IPR015797">
    <property type="entry name" value="NUDIX_hydrolase-like_dom_sf"/>
</dbReference>
<evidence type="ECO:0000256" key="3">
    <source>
        <dbReference type="ARBA" id="ARBA00015552"/>
    </source>
</evidence>
<dbReference type="EMBL" id="AEGR01000050">
    <property type="protein sequence ID" value="EGI77311.1"/>
    <property type="molecule type" value="Genomic_DNA"/>
</dbReference>
<keyword evidence="4" id="KW-0460">Magnesium</keyword>
<comment type="caution">
    <text evidence="6">The sequence shown here is derived from an EMBL/GenBank/DDBJ whole genome shotgun (WGS) entry which is preliminary data.</text>
</comment>
<evidence type="ECO:0000256" key="1">
    <source>
        <dbReference type="ARBA" id="ARBA00007608"/>
    </source>
</evidence>
<reference evidence="6 7" key="1">
    <citation type="journal article" date="2011" name="EMBO J.">
        <title>Structural diversity of bacterial flagellar motors.</title>
        <authorList>
            <person name="Chen S."/>
            <person name="Beeby M."/>
            <person name="Murphy G.E."/>
            <person name="Leadbetter J.R."/>
            <person name="Hendrixson D.R."/>
            <person name="Briegel A."/>
            <person name="Li Z."/>
            <person name="Shi J."/>
            <person name="Tocheva E.I."/>
            <person name="Muller A."/>
            <person name="Dobro M.J."/>
            <person name="Jensen G.J."/>
        </authorList>
    </citation>
    <scope>NUCLEOTIDE SEQUENCE [LARGE SCALE GENOMIC DNA]</scope>
    <source>
        <strain evidence="6 7">ATCC 19624</strain>
    </source>
</reference>
<dbReference type="GO" id="GO:0017111">
    <property type="term" value="F:ribonucleoside triphosphate phosphatase activity"/>
    <property type="evidence" value="ECO:0007669"/>
    <property type="project" value="InterPro"/>
</dbReference>
<dbReference type="PROSITE" id="PS51462">
    <property type="entry name" value="NUDIX"/>
    <property type="match status" value="1"/>
</dbReference>
<gene>
    <name evidence="4" type="primary">nudJ</name>
    <name evidence="6" type="ORF">HGR_06731</name>
</gene>
<dbReference type="InterPro" id="IPR000086">
    <property type="entry name" value="NUDIX_hydrolase_dom"/>
</dbReference>
<keyword evidence="4 6" id="KW-0378">Hydrolase</keyword>
<dbReference type="PANTHER" id="PTHR43222:SF11">
    <property type="entry name" value="PHOSPHATASE NUDJ"/>
    <property type="match status" value="1"/>
</dbReference>
<comment type="cofactor">
    <cofactor evidence="4">
        <name>Mg(2+)</name>
        <dbReference type="ChEBI" id="CHEBI:18420"/>
    </cofactor>
</comment>
<dbReference type="PANTHER" id="PTHR43222">
    <property type="entry name" value="NUDIX HYDROLASE 23"/>
    <property type="match status" value="1"/>
</dbReference>
<name>F3KSB7_9BURK</name>